<dbReference type="GO" id="GO:0008033">
    <property type="term" value="P:tRNA processing"/>
    <property type="evidence" value="ECO:0007669"/>
    <property type="project" value="UniProtKB-KW"/>
</dbReference>
<comment type="cofactor">
    <cofactor evidence="1">
        <name>Mg(2+)</name>
        <dbReference type="ChEBI" id="CHEBI:18420"/>
    </cofactor>
</comment>
<gene>
    <name evidence="11" type="ORF">CRT38_05372</name>
</gene>
<evidence type="ECO:0000313" key="12">
    <source>
        <dbReference type="Proteomes" id="UP000053165"/>
    </source>
</evidence>
<evidence type="ECO:0000256" key="8">
    <source>
        <dbReference type="RuleBase" id="RU003953"/>
    </source>
</evidence>
<dbReference type="Pfam" id="PF01743">
    <property type="entry name" value="PolyA_pol"/>
    <property type="match status" value="1"/>
</dbReference>
<feature type="domain" description="tRNA nucleotidyltransferase/poly(A) polymerase RNA and SrmB- binding" evidence="10">
    <location>
        <begin position="198"/>
        <end position="254"/>
    </location>
</feature>
<dbReference type="SUPFAM" id="SSF81301">
    <property type="entry name" value="Nucleotidyltransferase"/>
    <property type="match status" value="1"/>
</dbReference>
<comment type="caution">
    <text evidence="11">The sequence shown here is derived from an EMBL/GenBank/DDBJ whole genome shotgun (WGS) entry which is preliminary data.</text>
</comment>
<evidence type="ECO:0000256" key="2">
    <source>
        <dbReference type="ARBA" id="ARBA00022679"/>
    </source>
</evidence>
<evidence type="ECO:0000256" key="5">
    <source>
        <dbReference type="ARBA" id="ARBA00022723"/>
    </source>
</evidence>
<dbReference type="PANTHER" id="PTHR46173">
    <property type="entry name" value="CCA TRNA NUCLEOTIDYLTRANSFERASE 1, MITOCHONDRIAL"/>
    <property type="match status" value="1"/>
</dbReference>
<proteinExistence type="inferred from homology"/>
<dbReference type="InterPro" id="IPR050264">
    <property type="entry name" value="Bact_CCA-adding_enz_type3_sf"/>
</dbReference>
<dbReference type="InterPro" id="IPR043519">
    <property type="entry name" value="NT_sf"/>
</dbReference>
<dbReference type="GO" id="GO:0046872">
    <property type="term" value="F:metal ion binding"/>
    <property type="evidence" value="ECO:0007669"/>
    <property type="project" value="UniProtKB-KW"/>
</dbReference>
<evidence type="ECO:0000259" key="10">
    <source>
        <dbReference type="Pfam" id="PF12627"/>
    </source>
</evidence>
<keyword evidence="8" id="KW-0694">RNA-binding</keyword>
<dbReference type="AlphaFoldDB" id="S6GBH2"/>
<dbReference type="EMBL" id="APHI01000002">
    <property type="protein sequence ID" value="EOA62668.1"/>
    <property type="molecule type" value="Genomic_DNA"/>
</dbReference>
<dbReference type="PATRIC" id="fig|1269275.4.peg.1329"/>
<evidence type="ECO:0000256" key="1">
    <source>
        <dbReference type="ARBA" id="ARBA00001946"/>
    </source>
</evidence>
<evidence type="ECO:0000256" key="3">
    <source>
        <dbReference type="ARBA" id="ARBA00022694"/>
    </source>
</evidence>
<dbReference type="PANTHER" id="PTHR46173:SF1">
    <property type="entry name" value="CCA TRNA NUCLEOTIDYLTRANSFERASE 1, MITOCHONDRIAL"/>
    <property type="match status" value="1"/>
</dbReference>
<keyword evidence="2 8" id="KW-0808">Transferase</keyword>
<evidence type="ECO:0000313" key="11">
    <source>
        <dbReference type="EMBL" id="EOA62668.1"/>
    </source>
</evidence>
<dbReference type="Gene3D" id="1.10.3090.10">
    <property type="entry name" value="cca-adding enzyme, domain 2"/>
    <property type="match status" value="1"/>
</dbReference>
<evidence type="ECO:0000259" key="9">
    <source>
        <dbReference type="Pfam" id="PF01743"/>
    </source>
</evidence>
<sequence length="428" mass="47679">MLLSTYKFANISYSEDRQKMLNKLIDNAGVQRIIKVLESFNGSVRLVGGCVRDSIIQRETTDIDLATDLLPKTVLTSLKAAGIKAIPTGMQHGTVTAVVAGVPYEITTLRLDTKCDGRHASVVFTDNWEADASRRDFTFNALYCDKNGKIYDYFTGIRDLQSRTVAFIGDAEQRINEDFLRILRVFRFHASICSDSALSEEIINVCSKHASKLALLSKERIRSEFFKLLACRNCVGTLRIMERCNILAQIIPYHINVGVLSSPQIATRSPIAKLAALLHTENPAYSVVEIAQNLTAALRLSRKEKNLLETLLLTKLELPLTAAQQQKYMNALGTEIYKDLVIINSLKSASLPESILHAHLASSEDFTPVTLPISGKDLIQLGYPTGRVLGQTLRLLQAMWEEDIRNVSREQLLVTAKRLLEKISTSTP</sequence>
<dbReference type="CDD" id="cd05398">
    <property type="entry name" value="NT_ClassII-CCAase"/>
    <property type="match status" value="1"/>
</dbReference>
<dbReference type="InterPro" id="IPR002646">
    <property type="entry name" value="PolA_pol_head_dom"/>
</dbReference>
<keyword evidence="5" id="KW-0479">Metal-binding</keyword>
<dbReference type="Proteomes" id="UP000053165">
    <property type="component" value="Unassembled WGS sequence"/>
</dbReference>
<dbReference type="GO" id="GO:0016779">
    <property type="term" value="F:nucleotidyltransferase activity"/>
    <property type="evidence" value="ECO:0007669"/>
    <property type="project" value="UniProtKB-KW"/>
</dbReference>
<keyword evidence="7" id="KW-0460">Magnesium</keyword>
<dbReference type="Gene3D" id="3.30.460.10">
    <property type="entry name" value="Beta Polymerase, domain 2"/>
    <property type="match status" value="1"/>
</dbReference>
<reference evidence="11 12" key="1">
    <citation type="submission" date="2013-03" db="EMBL/GenBank/DDBJ databases">
        <title>Genome sequence of Anaplasma phagocytophilum strain CRT38.</title>
        <authorList>
            <person name="Felsheim R.F."/>
            <person name="Kurtti T.J."/>
            <person name="Munderloh U.G."/>
        </authorList>
    </citation>
    <scope>NUCLEOTIDE SEQUENCE [LARGE SCALE GENOMIC DNA]</scope>
    <source>
        <strain evidence="11 12">CRT38</strain>
    </source>
</reference>
<keyword evidence="6" id="KW-0547">Nucleotide-binding</keyword>
<name>S6GBH2_ANAPH</name>
<dbReference type="InterPro" id="IPR032828">
    <property type="entry name" value="PolyA_RNA-bd"/>
</dbReference>
<dbReference type="GO" id="GO:0000049">
    <property type="term" value="F:tRNA binding"/>
    <property type="evidence" value="ECO:0007669"/>
    <property type="project" value="TreeGrafter"/>
</dbReference>
<protein>
    <submittedName>
        <fullName evidence="11">PolyA polymerase/tRNA nucleotidyltransferase family protein</fullName>
    </submittedName>
</protein>
<keyword evidence="3" id="KW-0819">tRNA processing</keyword>
<accession>S6GBH2</accession>
<comment type="similarity">
    <text evidence="8">Belongs to the tRNA nucleotidyltransferase/poly(A) polymerase family.</text>
</comment>
<evidence type="ECO:0000256" key="6">
    <source>
        <dbReference type="ARBA" id="ARBA00022741"/>
    </source>
</evidence>
<evidence type="ECO:0000256" key="4">
    <source>
        <dbReference type="ARBA" id="ARBA00022695"/>
    </source>
</evidence>
<keyword evidence="4" id="KW-0548">Nucleotidyltransferase</keyword>
<dbReference type="SUPFAM" id="SSF81891">
    <property type="entry name" value="Poly A polymerase C-terminal region-like"/>
    <property type="match status" value="1"/>
</dbReference>
<dbReference type="GO" id="GO:0000166">
    <property type="term" value="F:nucleotide binding"/>
    <property type="evidence" value="ECO:0007669"/>
    <property type="project" value="UniProtKB-KW"/>
</dbReference>
<organism evidence="11 12">
    <name type="scientific">Anaplasma phagocytophilum str. CRT38</name>
    <dbReference type="NCBI Taxonomy" id="1269275"/>
    <lineage>
        <taxon>Bacteria</taxon>
        <taxon>Pseudomonadati</taxon>
        <taxon>Pseudomonadota</taxon>
        <taxon>Alphaproteobacteria</taxon>
        <taxon>Rickettsiales</taxon>
        <taxon>Anaplasmataceae</taxon>
        <taxon>Anaplasma</taxon>
        <taxon>phagocytophilum group</taxon>
    </lineage>
</organism>
<evidence type="ECO:0000256" key="7">
    <source>
        <dbReference type="ARBA" id="ARBA00022842"/>
    </source>
</evidence>
<dbReference type="Pfam" id="PF12627">
    <property type="entry name" value="PolyA_pol_RNAbd"/>
    <property type="match status" value="1"/>
</dbReference>
<feature type="domain" description="Poly A polymerase head" evidence="9">
    <location>
        <begin position="45"/>
        <end position="165"/>
    </location>
</feature>